<accession>A0A7D9D4H1</accession>
<comment type="caution">
    <text evidence="1">The sequence shown here is derived from an EMBL/GenBank/DDBJ whole genome shotgun (WGS) entry which is preliminary data.</text>
</comment>
<name>A0A7D9D4H1_PARCT</name>
<dbReference type="EMBL" id="CACRXK020000001">
    <property type="protein sequence ID" value="CAB3976552.1"/>
    <property type="molecule type" value="Genomic_DNA"/>
</dbReference>
<evidence type="ECO:0000313" key="2">
    <source>
        <dbReference type="Proteomes" id="UP001152795"/>
    </source>
</evidence>
<dbReference type="Proteomes" id="UP001152795">
    <property type="component" value="Unassembled WGS sequence"/>
</dbReference>
<proteinExistence type="predicted"/>
<reference evidence="1" key="1">
    <citation type="submission" date="2020-04" db="EMBL/GenBank/DDBJ databases">
        <authorList>
            <person name="Alioto T."/>
            <person name="Alioto T."/>
            <person name="Gomez Garrido J."/>
        </authorList>
    </citation>
    <scope>NUCLEOTIDE SEQUENCE</scope>
    <source>
        <strain evidence="1">A484AB</strain>
    </source>
</reference>
<evidence type="ECO:0000313" key="1">
    <source>
        <dbReference type="EMBL" id="CAB3976552.1"/>
    </source>
</evidence>
<sequence length="104" mass="11380">MSKAKTRTQYVYLEVKKPSNAHQSPSATLCGPATVLFGICRLNFKNDNVTCQISSLGNTTEIKLTGPPLTFMKASLLEEVLSLGFVPLSSIKEDSLTLFREVTL</sequence>
<organism evidence="1 2">
    <name type="scientific">Paramuricea clavata</name>
    <name type="common">Red gorgonian</name>
    <name type="synonym">Violescent sea-whip</name>
    <dbReference type="NCBI Taxonomy" id="317549"/>
    <lineage>
        <taxon>Eukaryota</taxon>
        <taxon>Metazoa</taxon>
        <taxon>Cnidaria</taxon>
        <taxon>Anthozoa</taxon>
        <taxon>Octocorallia</taxon>
        <taxon>Malacalcyonacea</taxon>
        <taxon>Plexauridae</taxon>
        <taxon>Paramuricea</taxon>
    </lineage>
</organism>
<keyword evidence="2" id="KW-1185">Reference proteome</keyword>
<gene>
    <name evidence="1" type="ORF">PACLA_8A031114</name>
</gene>
<protein>
    <submittedName>
        <fullName evidence="1">Uncharacterized protein</fullName>
    </submittedName>
</protein>
<dbReference type="AlphaFoldDB" id="A0A7D9D4H1"/>